<organism evidence="3 4">
    <name type="scientific">Paracoccus lichenicola</name>
    <dbReference type="NCBI Taxonomy" id="2665644"/>
    <lineage>
        <taxon>Bacteria</taxon>
        <taxon>Pseudomonadati</taxon>
        <taxon>Pseudomonadota</taxon>
        <taxon>Alphaproteobacteria</taxon>
        <taxon>Rhodobacterales</taxon>
        <taxon>Paracoccaceae</taxon>
        <taxon>Paracoccus</taxon>
    </lineage>
</organism>
<dbReference type="Proteomes" id="UP000481417">
    <property type="component" value="Unassembled WGS sequence"/>
</dbReference>
<dbReference type="Pfam" id="PF03061">
    <property type="entry name" value="4HBT"/>
    <property type="match status" value="1"/>
</dbReference>
<dbReference type="InterPro" id="IPR006683">
    <property type="entry name" value="Thioestr_dom"/>
</dbReference>
<name>A0A6L6HTS4_9RHOB</name>
<dbReference type="EMBL" id="WMBT01000012">
    <property type="protein sequence ID" value="MTE01641.1"/>
    <property type="molecule type" value="Genomic_DNA"/>
</dbReference>
<accession>A0A6L6HTS4</accession>
<dbReference type="InterPro" id="IPR029069">
    <property type="entry name" value="HotDog_dom_sf"/>
</dbReference>
<keyword evidence="1" id="KW-0378">Hydrolase</keyword>
<dbReference type="AlphaFoldDB" id="A0A6L6HTS4"/>
<protein>
    <submittedName>
        <fullName evidence="3">Hotdog fold thioesterase</fullName>
    </submittedName>
</protein>
<dbReference type="SUPFAM" id="SSF54637">
    <property type="entry name" value="Thioesterase/thiol ester dehydrase-isomerase"/>
    <property type="match status" value="1"/>
</dbReference>
<feature type="domain" description="Thioesterase" evidence="2">
    <location>
        <begin position="67"/>
        <end position="132"/>
    </location>
</feature>
<evidence type="ECO:0000313" key="4">
    <source>
        <dbReference type="Proteomes" id="UP000481417"/>
    </source>
</evidence>
<dbReference type="NCBIfam" id="TIGR00369">
    <property type="entry name" value="unchar_dom_1"/>
    <property type="match status" value="1"/>
</dbReference>
<reference evidence="3 4" key="1">
    <citation type="submission" date="2019-11" db="EMBL/GenBank/DDBJ databases">
        <authorList>
            <person name="Lang L."/>
        </authorList>
    </citation>
    <scope>NUCLEOTIDE SEQUENCE [LARGE SCALE GENOMIC DNA]</scope>
    <source>
        <strain evidence="3 4">YIM 132242</strain>
    </source>
</reference>
<dbReference type="CDD" id="cd03443">
    <property type="entry name" value="PaaI_thioesterase"/>
    <property type="match status" value="1"/>
</dbReference>
<proteinExistence type="predicted"/>
<sequence>MHKEKTMFRDKAVDLLRNDIPDDPPEGYEMLSTGDGFNLWLGPVYGLVEKGRLRLGMRAGRRHLNPHGTMHGGIIASFADLQIYVSQRDSKDLRYTLMPTIQLSIDFLSPVVLGDWLVGDTQLLHRTRSVLFQQTMASVGDRPVFRSSAIYRITRHDAPAGSTVGELFA</sequence>
<dbReference type="InterPro" id="IPR003736">
    <property type="entry name" value="PAAI_dom"/>
</dbReference>
<evidence type="ECO:0000259" key="2">
    <source>
        <dbReference type="Pfam" id="PF03061"/>
    </source>
</evidence>
<keyword evidence="4" id="KW-1185">Reference proteome</keyword>
<gene>
    <name evidence="3" type="ORF">GIY56_15235</name>
</gene>
<comment type="caution">
    <text evidence="3">The sequence shown here is derived from an EMBL/GenBank/DDBJ whole genome shotgun (WGS) entry which is preliminary data.</text>
</comment>
<dbReference type="GO" id="GO:0016289">
    <property type="term" value="F:acyl-CoA hydrolase activity"/>
    <property type="evidence" value="ECO:0007669"/>
    <property type="project" value="UniProtKB-ARBA"/>
</dbReference>
<evidence type="ECO:0000313" key="3">
    <source>
        <dbReference type="EMBL" id="MTE01641.1"/>
    </source>
</evidence>
<evidence type="ECO:0000256" key="1">
    <source>
        <dbReference type="ARBA" id="ARBA00022801"/>
    </source>
</evidence>
<dbReference type="Gene3D" id="3.10.129.10">
    <property type="entry name" value="Hotdog Thioesterase"/>
    <property type="match status" value="1"/>
</dbReference>